<feature type="compositionally biased region" description="Basic and acidic residues" evidence="8">
    <location>
        <begin position="1470"/>
        <end position="1479"/>
    </location>
</feature>
<dbReference type="SUPFAM" id="SSF47762">
    <property type="entry name" value="PAH2 domain"/>
    <property type="match status" value="3"/>
</dbReference>
<dbReference type="OMA" id="MCEEVIK"/>
<keyword evidence="4" id="KW-0805">Transcription regulation</keyword>
<evidence type="ECO:0000256" key="5">
    <source>
        <dbReference type="ARBA" id="ARBA00023163"/>
    </source>
</evidence>
<feature type="compositionally biased region" description="Acidic residues" evidence="8">
    <location>
        <begin position="1498"/>
        <end position="1527"/>
    </location>
</feature>
<sequence length="1527" mass="172122">MAKDWQDAHLGQCQRIEEYPNVAINYPGPYVTHSGTMAYHPTNTSFYAQVPTHTSPQGTLYPVYNSVSPVYDPTTGRVLYRNLGPPPTTSIPATRPGLAVYGPSQHLQAPPAPSTHPGERASSAVAAGSSIATNGDYPSQSVMAPSGDSNISRPTNIRSSTSPFVANQNIPLPAGPSSQPSPANNEFRQLNVTDALSYLDLVKLQFHHEPEVYNEFLDIMKEFKSQAIETPEVITRVSTLFAGYPALIQGFNTFLPPGYGIELGPAEPGKPPAVHITTPQGPLVIADWNRPHASAQPTSGFPNVAPYPTANSQPDLPSPGVIPPSAHSSTSVPYKSSPSPMTPSFPSADASVKQAADLDHAINFVNNVKNRFSHKPEAYNAFLDILKSYQHDQRPIQLVYYQVSQLFAEAPDLLEEFKRFLPDVSLKTTSENQEKPIAAISEPVIQASKVSPAATTSSLPPIGKFAPPAPTKPSQPVEKRRVEPAVYTRSHAKRTRTATTAAEEATPRAFNVPIAQNKNPTELAFLDAVRQYLVNESKYNEFIKLLELYSQEVFDKNALVERCQTFLHDNEQLMNWLKDLVKWDPNDCIPVPRPRVDLTQCKSYGPSYRLLPKIELLLPCSGRDDVCWTILNDTWVSHPTLASEDSGFIAHRKNQFEESLHKLEEERYKYDRHIGANVRAIELLEMNYRKSQKMTEVEKENWTLPVGLGGKSPSIYQKVIKKVYGKEAAQEITENLQKHPAITIPIVLNRLKQKDREWRALQKHWNELWHDVEERNFYRSLDHQGISFKSTDKKNTTPKFLIGELRNLSKQQKTEVEEGKTTPSYQYLLEYKDKSIIIDMARLFGVFLVHVSTHSIEDREKLSSFLRSFLSLFFDIPYESFEEYLPSHFNDEDSETESQLSSHDKTKRSNTPSSHGVNNGLGLLKDIFKKSQKGPRESRSVKSESVPESAEETPDPNDVDEYPTDAEEPNDLAATSIFSSGEVWVNCKFTDSDGTLLDDGTKLSDRNVYNLFGNMGLYCFFRLFHILYVRLEQLKGLEEKAYQKQHGIKPNPVALELGLIRNPSERLGFPLPSADTVYGQALELCERIIEGEIDQNGFEDALRCLYGTHAFRMYTVEKIIGSLMKQLHTITTNRRIAQVFMFFEKDRVQRKTSPRQQIMYRVQTETIIGPDEDLCCIDWNSETQQSAIRLMGREDLTMANLKTDAEKWCYYIGSYIMSSPTEGILPEQVRIPFLHRNLPIDDVNEEDENNYVVRNAHAILTNFLKCDLALTIPINTVKIVYEPNTEDVFARNSKLVYPGPFEKIRSYRLSRWHEWLESEDGWSRGLTKEKLKEIKAATLDTLFTEDNLRASKPEKMTVSEGKRKNGLNGGTGNGRKSEKNSLQKSGYRARGLKSDGIAEAERIKPRIDINDDNTSEETSQIDGEDDANTIQDEDEAELSKGQQPVKEYDEETSEVADNISPKKKPLTKNVEGEQEKPESDNQFGEDTSATSLNKLDADMEDDKTDMEEQADESFDGDNTMEDDQLKE</sequence>
<evidence type="ECO:0000256" key="8">
    <source>
        <dbReference type="SAM" id="MobiDB-lite"/>
    </source>
</evidence>
<comment type="subcellular location">
    <subcellularLocation>
        <location evidence="1 7">Nucleus</location>
    </subcellularLocation>
</comment>
<keyword evidence="2" id="KW-0678">Repressor</keyword>
<dbReference type="InterPro" id="IPR003822">
    <property type="entry name" value="PAH"/>
</dbReference>
<name>S9W4K8_SCHCR</name>
<dbReference type="PROSITE" id="PS51477">
    <property type="entry name" value="PAH"/>
    <property type="match status" value="2"/>
</dbReference>
<reference evidence="10 11" key="1">
    <citation type="journal article" date="2011" name="Science">
        <title>Comparative functional genomics of the fission yeasts.</title>
        <authorList>
            <person name="Rhind N."/>
            <person name="Chen Z."/>
            <person name="Yassour M."/>
            <person name="Thompson D.A."/>
            <person name="Haas B.J."/>
            <person name="Habib N."/>
            <person name="Wapinski I."/>
            <person name="Roy S."/>
            <person name="Lin M.F."/>
            <person name="Heiman D.I."/>
            <person name="Young S.K."/>
            <person name="Furuya K."/>
            <person name="Guo Y."/>
            <person name="Pidoux A."/>
            <person name="Chen H.M."/>
            <person name="Robbertse B."/>
            <person name="Goldberg J.M."/>
            <person name="Aoki K."/>
            <person name="Bayne E.H."/>
            <person name="Berlin A.M."/>
            <person name="Desjardins C.A."/>
            <person name="Dobbs E."/>
            <person name="Dukaj L."/>
            <person name="Fan L."/>
            <person name="FitzGerald M.G."/>
            <person name="French C."/>
            <person name="Gujja S."/>
            <person name="Hansen K."/>
            <person name="Keifenheim D."/>
            <person name="Levin J.Z."/>
            <person name="Mosher R.A."/>
            <person name="Mueller C.A."/>
            <person name="Pfiffner J."/>
            <person name="Priest M."/>
            <person name="Russ C."/>
            <person name="Smialowska A."/>
            <person name="Swoboda P."/>
            <person name="Sykes S.M."/>
            <person name="Vaughn M."/>
            <person name="Vengrova S."/>
            <person name="Yoder R."/>
            <person name="Zeng Q."/>
            <person name="Allshire R."/>
            <person name="Baulcombe D."/>
            <person name="Birren B.W."/>
            <person name="Brown W."/>
            <person name="Ekwall K."/>
            <person name="Kellis M."/>
            <person name="Leatherwood J."/>
            <person name="Levin H."/>
            <person name="Margalit H."/>
            <person name="Martienssen R."/>
            <person name="Nieduszynski C.A."/>
            <person name="Spatafora J.W."/>
            <person name="Friedman N."/>
            <person name="Dalgaard J.Z."/>
            <person name="Baumann P."/>
            <person name="Niki H."/>
            <person name="Regev A."/>
            <person name="Nusbaum C."/>
        </authorList>
    </citation>
    <scope>NUCLEOTIDE SEQUENCE [LARGE SCALE GENOMIC DNA]</scope>
    <source>
        <strain evidence="11">OY26 / ATCC MYA-4695 / CBS 11777 / NBRC 106824 / NRRL Y48691</strain>
    </source>
</reference>
<evidence type="ECO:0000256" key="2">
    <source>
        <dbReference type="ARBA" id="ARBA00022491"/>
    </source>
</evidence>
<evidence type="ECO:0000313" key="11">
    <source>
        <dbReference type="Proteomes" id="UP000015464"/>
    </source>
</evidence>
<dbReference type="HOGENOM" id="CLU_001360_2_4_1"/>
<dbReference type="SMART" id="SM00761">
    <property type="entry name" value="HDAC_interact"/>
    <property type="match status" value="1"/>
</dbReference>
<dbReference type="GO" id="GO:0005721">
    <property type="term" value="C:pericentric heterochromatin"/>
    <property type="evidence" value="ECO:0007669"/>
    <property type="project" value="EnsemblFungi"/>
</dbReference>
<dbReference type="GO" id="GO:0003714">
    <property type="term" value="F:transcription corepressor activity"/>
    <property type="evidence" value="ECO:0007669"/>
    <property type="project" value="InterPro"/>
</dbReference>
<feature type="compositionally biased region" description="Polar residues" evidence="8">
    <location>
        <begin position="136"/>
        <end position="185"/>
    </location>
</feature>
<dbReference type="GO" id="GO:0070210">
    <property type="term" value="C:Rpd3L-Expanded complex"/>
    <property type="evidence" value="ECO:0007669"/>
    <property type="project" value="EnsemblFungi"/>
</dbReference>
<feature type="region of interest" description="Disordered" evidence="8">
    <location>
        <begin position="1348"/>
        <end position="1527"/>
    </location>
</feature>
<gene>
    <name evidence="10" type="ORF">SPOG_02154</name>
</gene>
<dbReference type="InterPro" id="IPR013194">
    <property type="entry name" value="HDAC_interact_dom"/>
</dbReference>
<dbReference type="PANTHER" id="PTHR12346:SF0">
    <property type="entry name" value="SIN3A, ISOFORM G"/>
    <property type="match status" value="1"/>
</dbReference>
<keyword evidence="3" id="KW-0677">Repeat</keyword>
<evidence type="ECO:0000256" key="7">
    <source>
        <dbReference type="PROSITE-ProRule" id="PRU00810"/>
    </source>
</evidence>
<evidence type="ECO:0000256" key="6">
    <source>
        <dbReference type="ARBA" id="ARBA00023242"/>
    </source>
</evidence>
<evidence type="ECO:0000256" key="3">
    <source>
        <dbReference type="ARBA" id="ARBA00022737"/>
    </source>
</evidence>
<dbReference type="OrthoDB" id="10265969at2759"/>
<dbReference type="InterPro" id="IPR036600">
    <property type="entry name" value="PAH_sf"/>
</dbReference>
<evidence type="ECO:0000259" key="9">
    <source>
        <dbReference type="SMART" id="SM00761"/>
    </source>
</evidence>
<evidence type="ECO:0000256" key="1">
    <source>
        <dbReference type="ARBA" id="ARBA00004123"/>
    </source>
</evidence>
<dbReference type="eggNOG" id="KOG4204">
    <property type="taxonomic scope" value="Eukaryota"/>
</dbReference>
<dbReference type="Pfam" id="PF16879">
    <property type="entry name" value="Sin3a_C"/>
    <property type="match status" value="1"/>
</dbReference>
<dbReference type="Proteomes" id="UP000015464">
    <property type="component" value="Unassembled WGS sequence"/>
</dbReference>
<organism evidence="10 11">
    <name type="scientific">Schizosaccharomyces cryophilus (strain OY26 / ATCC MYA-4695 / CBS 11777 / NBRC 106824 / NRRL Y48691)</name>
    <name type="common">Fission yeast</name>
    <dbReference type="NCBI Taxonomy" id="653667"/>
    <lineage>
        <taxon>Eukaryota</taxon>
        <taxon>Fungi</taxon>
        <taxon>Dikarya</taxon>
        <taxon>Ascomycota</taxon>
        <taxon>Taphrinomycotina</taxon>
        <taxon>Schizosaccharomycetes</taxon>
        <taxon>Schizosaccharomycetales</taxon>
        <taxon>Schizosaccharomycetaceae</taxon>
        <taxon>Schizosaccharomyces</taxon>
    </lineage>
</organism>
<dbReference type="Pfam" id="PF08295">
    <property type="entry name" value="Sin3_corepress"/>
    <property type="match status" value="1"/>
</dbReference>
<accession>S9W4K8</accession>
<dbReference type="RefSeq" id="XP_013022713.1">
    <property type="nucleotide sequence ID" value="XM_013167259.1"/>
</dbReference>
<keyword evidence="5" id="KW-0804">Transcription</keyword>
<feature type="compositionally biased region" description="Acidic residues" evidence="8">
    <location>
        <begin position="1422"/>
        <end position="1436"/>
    </location>
</feature>
<evidence type="ECO:0000313" key="10">
    <source>
        <dbReference type="EMBL" id="EPY52835.1"/>
    </source>
</evidence>
<dbReference type="GO" id="GO:0031508">
    <property type="term" value="P:pericentric heterochromatin formation"/>
    <property type="evidence" value="ECO:0007669"/>
    <property type="project" value="EnsemblFungi"/>
</dbReference>
<feature type="compositionally biased region" description="Acidic residues" evidence="8">
    <location>
        <begin position="949"/>
        <end position="967"/>
    </location>
</feature>
<dbReference type="InterPro" id="IPR031693">
    <property type="entry name" value="Sin3_C"/>
</dbReference>
<protein>
    <submittedName>
        <fullName evidence="10">Clr6 histone deacetylase complex subunit Pst1</fullName>
    </submittedName>
</protein>
<feature type="region of interest" description="Disordered" evidence="8">
    <location>
        <begin position="458"/>
        <end position="503"/>
    </location>
</feature>
<dbReference type="FunFam" id="1.20.1160.11:FF:000003">
    <property type="entry name" value="Paired amphipathic helix SIN3-like protein"/>
    <property type="match status" value="1"/>
</dbReference>
<feature type="compositionally biased region" description="Basic and acidic residues" evidence="8">
    <location>
        <begin position="1348"/>
        <end position="1363"/>
    </location>
</feature>
<feature type="region of interest" description="Disordered" evidence="8">
    <location>
        <begin position="889"/>
        <end position="967"/>
    </location>
</feature>
<dbReference type="GO" id="GO:0000122">
    <property type="term" value="P:negative regulation of transcription by RNA polymerase II"/>
    <property type="evidence" value="ECO:0007669"/>
    <property type="project" value="TreeGrafter"/>
</dbReference>
<feature type="compositionally biased region" description="Polar residues" evidence="8">
    <location>
        <begin position="1480"/>
        <end position="1493"/>
    </location>
</feature>
<dbReference type="InterPro" id="IPR039774">
    <property type="entry name" value="Sin3-like"/>
</dbReference>
<feature type="compositionally biased region" description="Basic and acidic residues" evidence="8">
    <location>
        <begin position="1399"/>
        <end position="1409"/>
    </location>
</feature>
<keyword evidence="11" id="KW-1185">Reference proteome</keyword>
<evidence type="ECO:0000256" key="4">
    <source>
        <dbReference type="ARBA" id="ARBA00023015"/>
    </source>
</evidence>
<feature type="compositionally biased region" description="Basic and acidic residues" evidence="8">
    <location>
        <begin position="926"/>
        <end position="942"/>
    </location>
</feature>
<proteinExistence type="predicted"/>
<feature type="compositionally biased region" description="Low complexity" evidence="8">
    <location>
        <begin position="328"/>
        <end position="347"/>
    </location>
</feature>
<feature type="compositionally biased region" description="Low complexity" evidence="8">
    <location>
        <begin position="121"/>
        <end position="132"/>
    </location>
</feature>
<dbReference type="GeneID" id="25036478"/>
<dbReference type="FunFam" id="1.20.1160.11:FF:000002">
    <property type="entry name" value="Paired amphipathic helix protein SIN3"/>
    <property type="match status" value="1"/>
</dbReference>
<dbReference type="FunFam" id="1.20.1160.11:FF:000001">
    <property type="entry name" value="Paired amphipathic helix protein Sin3"/>
    <property type="match status" value="1"/>
</dbReference>
<dbReference type="Pfam" id="PF02671">
    <property type="entry name" value="PAH"/>
    <property type="match status" value="3"/>
</dbReference>
<dbReference type="Gene3D" id="1.20.1160.11">
    <property type="entry name" value="Paired amphipathic helix"/>
    <property type="match status" value="3"/>
</dbReference>
<feature type="domain" description="Histone deacetylase interacting" evidence="9">
    <location>
        <begin position="600"/>
        <end position="701"/>
    </location>
</feature>
<keyword evidence="6 7" id="KW-0539">Nucleus</keyword>
<feature type="region of interest" description="Disordered" evidence="8">
    <location>
        <begin position="103"/>
        <end position="185"/>
    </location>
</feature>
<dbReference type="GO" id="GO:0033698">
    <property type="term" value="C:Rpd3L complex"/>
    <property type="evidence" value="ECO:0007669"/>
    <property type="project" value="EnsemblFungi"/>
</dbReference>
<dbReference type="PANTHER" id="PTHR12346">
    <property type="entry name" value="SIN3B-RELATED"/>
    <property type="match status" value="1"/>
</dbReference>
<dbReference type="GO" id="GO:0045815">
    <property type="term" value="P:transcription initiation-coupled chromatin remodeling"/>
    <property type="evidence" value="ECO:0007669"/>
    <property type="project" value="UniProtKB-ARBA"/>
</dbReference>
<dbReference type="EMBL" id="KE546989">
    <property type="protein sequence ID" value="EPY52835.1"/>
    <property type="molecule type" value="Genomic_DNA"/>
</dbReference>
<dbReference type="STRING" id="653667.S9W4K8"/>
<feature type="region of interest" description="Disordered" evidence="8">
    <location>
        <begin position="294"/>
        <end position="348"/>
    </location>
</feature>